<feature type="region of interest" description="Disordered" evidence="1">
    <location>
        <begin position="762"/>
        <end position="809"/>
    </location>
</feature>
<dbReference type="InterPro" id="IPR013783">
    <property type="entry name" value="Ig-like_fold"/>
</dbReference>
<feature type="compositionally biased region" description="Polar residues" evidence="1">
    <location>
        <begin position="765"/>
        <end position="775"/>
    </location>
</feature>
<feature type="region of interest" description="Disordered" evidence="1">
    <location>
        <begin position="128"/>
        <end position="156"/>
    </location>
</feature>
<comment type="caution">
    <text evidence="4">The sequence shown here is derived from an EMBL/GenBank/DDBJ whole genome shotgun (WGS) entry which is preliminary data.</text>
</comment>
<feature type="domain" description="DUF11" evidence="2">
    <location>
        <begin position="473"/>
        <end position="565"/>
    </location>
</feature>
<proteinExistence type="predicted"/>
<evidence type="ECO:0000256" key="1">
    <source>
        <dbReference type="SAM" id="MobiDB-lite"/>
    </source>
</evidence>
<feature type="domain" description="SpaA-like prealbumin fold" evidence="3">
    <location>
        <begin position="108"/>
        <end position="189"/>
    </location>
</feature>
<dbReference type="NCBIfam" id="TIGR01451">
    <property type="entry name" value="B_ant_repeat"/>
    <property type="match status" value="1"/>
</dbReference>
<evidence type="ECO:0000259" key="2">
    <source>
        <dbReference type="Pfam" id="PF01345"/>
    </source>
</evidence>
<dbReference type="Pfam" id="PF01345">
    <property type="entry name" value="DUF11"/>
    <property type="match status" value="1"/>
</dbReference>
<protein>
    <submittedName>
        <fullName evidence="4">DUF11 domain-containing protein</fullName>
    </submittedName>
</protein>
<organism evidence="4 5">
    <name type="scientific">Lautropia dentalis</name>
    <dbReference type="NCBI Taxonomy" id="2490857"/>
    <lineage>
        <taxon>Bacteria</taxon>
        <taxon>Pseudomonadati</taxon>
        <taxon>Pseudomonadota</taxon>
        <taxon>Betaproteobacteria</taxon>
        <taxon>Burkholderiales</taxon>
        <taxon>Burkholderiaceae</taxon>
        <taxon>Lautropia</taxon>
    </lineage>
</organism>
<evidence type="ECO:0000259" key="3">
    <source>
        <dbReference type="Pfam" id="PF19403"/>
    </source>
</evidence>
<accession>A0A3R8T2I3</accession>
<feature type="compositionally biased region" description="Polar residues" evidence="1">
    <location>
        <begin position="794"/>
        <end position="809"/>
    </location>
</feature>
<evidence type="ECO:0000313" key="4">
    <source>
        <dbReference type="EMBL" id="RRN44868.1"/>
    </source>
</evidence>
<feature type="compositionally biased region" description="Polar residues" evidence="1">
    <location>
        <begin position="301"/>
        <end position="334"/>
    </location>
</feature>
<feature type="compositionally biased region" description="Polar residues" evidence="1">
    <location>
        <begin position="128"/>
        <end position="138"/>
    </location>
</feature>
<dbReference type="InterPro" id="IPR001434">
    <property type="entry name" value="OmcB-like_DUF11"/>
</dbReference>
<dbReference type="Pfam" id="PF19403">
    <property type="entry name" value="SpaA_2"/>
    <property type="match status" value="1"/>
</dbReference>
<feature type="region of interest" description="Disordered" evidence="1">
    <location>
        <begin position="550"/>
        <end position="588"/>
    </location>
</feature>
<feature type="region of interest" description="Disordered" evidence="1">
    <location>
        <begin position="40"/>
        <end position="69"/>
    </location>
</feature>
<dbReference type="Gene3D" id="2.60.40.10">
    <property type="entry name" value="Immunoglobulins"/>
    <property type="match status" value="1"/>
</dbReference>
<dbReference type="Proteomes" id="UP000270261">
    <property type="component" value="Unassembled WGS sequence"/>
</dbReference>
<feature type="region of interest" description="Disordered" evidence="1">
    <location>
        <begin position="279"/>
        <end position="334"/>
    </location>
</feature>
<name>A0A3R8T2I3_9BURK</name>
<feature type="compositionally biased region" description="Low complexity" evidence="1">
    <location>
        <begin position="48"/>
        <end position="69"/>
    </location>
</feature>
<dbReference type="InterPro" id="IPR047589">
    <property type="entry name" value="DUF11_rpt"/>
</dbReference>
<gene>
    <name evidence="4" type="ORF">EHV23_00855</name>
</gene>
<feature type="compositionally biased region" description="Basic and acidic residues" evidence="1">
    <location>
        <begin position="141"/>
        <end position="151"/>
    </location>
</feature>
<dbReference type="InterPro" id="IPR045826">
    <property type="entry name" value="SpaA_PFL_dom_2"/>
</dbReference>
<feature type="compositionally biased region" description="Low complexity" evidence="1">
    <location>
        <begin position="553"/>
        <end position="588"/>
    </location>
</feature>
<reference evidence="4 5" key="1">
    <citation type="submission" date="2018-11" db="EMBL/GenBank/DDBJ databases">
        <title>Genome sequencing of Lautropia sp. KCOM 2505 (= ChDC F240).</title>
        <authorList>
            <person name="Kook J.-K."/>
            <person name="Park S.-N."/>
            <person name="Lim Y.K."/>
        </authorList>
    </citation>
    <scope>NUCLEOTIDE SEQUENCE [LARGE SCALE GENOMIC DNA]</scope>
    <source>
        <strain evidence="4 5">KCOM 2505</strain>
    </source>
</reference>
<evidence type="ECO:0000313" key="5">
    <source>
        <dbReference type="Proteomes" id="UP000270261"/>
    </source>
</evidence>
<keyword evidence="5" id="KW-1185">Reference proteome</keyword>
<sequence>MQVLPGSYRLHATNLLDSDGKPIYVPGAWSCTVSTDDAAQGAAGGSASGATSNASGTVSGTTGSSAAGRTSVRDVTIITEDSGNAKKGDADVTLANGDNVVCTINHSDAPVSLSLKLDIINQYGGTATADDNTVSASGQGKEIRSPKKSESSDPVPVAPGVYKLTGLSLPGYQTGSWACDGGTLQDTYVVDGQTQNGPFLVTGNRANIGCRFTLKDIPASIRVEKSVVGEPALVAGTANEYTVQHIVTVTHQSGVDATYDLTDTPAFDPDVQVVSTQVTLESDDGDDDAGSASRTGRDGQSLRTNATPSAANDNRTGQTPSRTSRGQNSLQPLNITPITLTNGTVQWPLASRRVLKMQDTTTGHSGRHVYRMTSRIRVPFGSSTHNNRCTTGGATNTATGTAVGTGTGTGSVATTSAATGSIASSTGSATGGNGLHNTVSLTHYDGALQPINSTPLTSQACVDTPEPIESTTLVIEKSSGLRSVELGEQVAYRLRIRNTGNTPAIKPVVVDLLPRGFRFEPGSVRVQNATATNVEMASSRELRITLDRIDMPGSTTGNATASSTAGNTAAGTGNPDTTGSRLTGSTGTSSRDVLITYRLRAGVGSQEGDGINRAHIQCVAPRSPSGLADCSNESRWKVQVTGGIFSEEACLAGQIFVDCNGNSIKDREELGIPGVRLYLENGTWLVSDEQGKYSHCGLRPRTHVLKVDSRTLPRRSRLVTSSPQNVGDANSLFIDARKGMLHRADFIEGSCSNTVIEQVKARQAQGPSTSVQTEKGQPALKFDSKQGIPARPRQQGTDGASQPLSKTRH</sequence>
<dbReference type="EMBL" id="RRUE01000001">
    <property type="protein sequence ID" value="RRN44868.1"/>
    <property type="molecule type" value="Genomic_DNA"/>
</dbReference>
<dbReference type="OrthoDB" id="9773411at2"/>
<dbReference type="AlphaFoldDB" id="A0A3R8T2I3"/>